<organism evidence="1 2">
    <name type="scientific">Tautonia plasticadhaerens</name>
    <dbReference type="NCBI Taxonomy" id="2527974"/>
    <lineage>
        <taxon>Bacteria</taxon>
        <taxon>Pseudomonadati</taxon>
        <taxon>Planctomycetota</taxon>
        <taxon>Planctomycetia</taxon>
        <taxon>Isosphaerales</taxon>
        <taxon>Isosphaeraceae</taxon>
        <taxon>Tautonia</taxon>
    </lineage>
</organism>
<dbReference type="RefSeq" id="WP_145268484.1">
    <property type="nucleotide sequence ID" value="NZ_CP036426.1"/>
</dbReference>
<proteinExistence type="predicted"/>
<dbReference type="EMBL" id="CP036426">
    <property type="protein sequence ID" value="QDV33956.1"/>
    <property type="molecule type" value="Genomic_DNA"/>
</dbReference>
<name>A0A518GZC8_9BACT</name>
<evidence type="ECO:0000313" key="2">
    <source>
        <dbReference type="Proteomes" id="UP000317835"/>
    </source>
</evidence>
<reference evidence="1 2" key="1">
    <citation type="submission" date="2019-02" db="EMBL/GenBank/DDBJ databases">
        <title>Deep-cultivation of Planctomycetes and their phenomic and genomic characterization uncovers novel biology.</title>
        <authorList>
            <person name="Wiegand S."/>
            <person name="Jogler M."/>
            <person name="Boedeker C."/>
            <person name="Pinto D."/>
            <person name="Vollmers J."/>
            <person name="Rivas-Marin E."/>
            <person name="Kohn T."/>
            <person name="Peeters S.H."/>
            <person name="Heuer A."/>
            <person name="Rast P."/>
            <person name="Oberbeckmann S."/>
            <person name="Bunk B."/>
            <person name="Jeske O."/>
            <person name="Meyerdierks A."/>
            <person name="Storesund J.E."/>
            <person name="Kallscheuer N."/>
            <person name="Luecker S."/>
            <person name="Lage O.M."/>
            <person name="Pohl T."/>
            <person name="Merkel B.J."/>
            <person name="Hornburger P."/>
            <person name="Mueller R.-W."/>
            <person name="Bruemmer F."/>
            <person name="Labrenz M."/>
            <person name="Spormann A.M."/>
            <person name="Op den Camp H."/>
            <person name="Overmann J."/>
            <person name="Amann R."/>
            <person name="Jetten M.S.M."/>
            <person name="Mascher T."/>
            <person name="Medema M.H."/>
            <person name="Devos D.P."/>
            <person name="Kaster A.-K."/>
            <person name="Ovreas L."/>
            <person name="Rohde M."/>
            <person name="Galperin M.Y."/>
            <person name="Jogler C."/>
        </authorList>
    </citation>
    <scope>NUCLEOTIDE SEQUENCE [LARGE SCALE GENOMIC DNA]</scope>
    <source>
        <strain evidence="1 2">ElP</strain>
    </source>
</reference>
<gene>
    <name evidence="1" type="ORF">ElP_18370</name>
</gene>
<accession>A0A518GZC8</accession>
<dbReference type="AlphaFoldDB" id="A0A518GZC8"/>
<keyword evidence="2" id="KW-1185">Reference proteome</keyword>
<dbReference type="KEGG" id="tpla:ElP_18370"/>
<evidence type="ECO:0000313" key="1">
    <source>
        <dbReference type="EMBL" id="QDV33956.1"/>
    </source>
</evidence>
<dbReference type="Proteomes" id="UP000317835">
    <property type="component" value="Chromosome"/>
</dbReference>
<sequence length="293" mass="32600">MRAFDINLVRNLIDPYLFRTITKKVYDPSNGVMRDEVRPVIVDDGALPGNDPMMKSSQSDTALLLRGLGGTNTSQDWWYEYGRRIHDRFQNTGPMGIRCDSCTALAFYLLRSNGCSGAITVIEQAKGNATGHWFLLVGCPDDATIQYRDRFPRGCFGVDLWGIGVRRQRGETTSTTSVLDPALCCYSCGDNSLRRKIHREGLTTVPTKGDFYHRTTVPGCIGNKTRSSRLKALDSTLQGYERGTTSVDQLARTFKAWADRKPTLLDGEIDSIRNAEGQMTALRQSIRWLGGAA</sequence>
<dbReference type="OrthoDB" id="9916412at2"/>
<protein>
    <submittedName>
        <fullName evidence="1">Uncharacterized protein</fullName>
    </submittedName>
</protein>